<dbReference type="GO" id="GO:0009813">
    <property type="term" value="P:flavonoid biosynthetic process"/>
    <property type="evidence" value="ECO:0007669"/>
    <property type="project" value="UniProtKB-UniPathway"/>
</dbReference>
<dbReference type="Gene3D" id="3.50.70.10">
    <property type="match status" value="1"/>
</dbReference>
<dbReference type="InterPro" id="IPR016089">
    <property type="entry name" value="Chalcone_isomerase_bundle_sf"/>
</dbReference>
<protein>
    <recommendedName>
        <fullName evidence="7">Chalcone-flavonone isomerase family protein</fullName>
    </recommendedName>
</protein>
<dbReference type="GO" id="GO:0045430">
    <property type="term" value="F:chalcone isomerase activity"/>
    <property type="evidence" value="ECO:0007669"/>
    <property type="project" value="UniProtKB-EC"/>
</dbReference>
<evidence type="ECO:0000256" key="6">
    <source>
        <dbReference type="ARBA" id="ARBA00034056"/>
    </source>
</evidence>
<dbReference type="InterPro" id="IPR016087">
    <property type="entry name" value="Chalcone_isomerase"/>
</dbReference>
<feature type="region of interest" description="Disordered" evidence="8">
    <location>
        <begin position="227"/>
        <end position="249"/>
    </location>
</feature>
<accession>W5VSA6</accession>
<comment type="pathway">
    <text evidence="1">Secondary metabolite biosynthesis; flavonoid biosynthesis.</text>
</comment>
<dbReference type="EMBL" id="KF831243">
    <property type="protein sequence ID" value="AHH84790.1"/>
    <property type="molecule type" value="mRNA"/>
</dbReference>
<gene>
    <name evidence="10" type="primary">CHI</name>
</gene>
<evidence type="ECO:0000313" key="10">
    <source>
        <dbReference type="EMBL" id="AHH84790.1"/>
    </source>
</evidence>
<evidence type="ECO:0000256" key="1">
    <source>
        <dbReference type="ARBA" id="ARBA00004966"/>
    </source>
</evidence>
<evidence type="ECO:0000256" key="4">
    <source>
        <dbReference type="ARBA" id="ARBA00023241"/>
    </source>
</evidence>
<dbReference type="Gene3D" id="1.10.890.20">
    <property type="match status" value="1"/>
</dbReference>
<keyword evidence="4" id="KW-0284">Flavonoid biosynthesis</keyword>
<dbReference type="PANTHER" id="PTHR28039">
    <property type="entry name" value="CHALCONE--FLAVONONE ISOMERASE 1-RELATED"/>
    <property type="match status" value="1"/>
</dbReference>
<keyword evidence="3 10" id="KW-0413">Isomerase</keyword>
<evidence type="ECO:0000256" key="3">
    <source>
        <dbReference type="ARBA" id="ARBA00023235"/>
    </source>
</evidence>
<dbReference type="InterPro" id="IPR016088">
    <property type="entry name" value="Chalcone_isomerase_3-sand"/>
</dbReference>
<dbReference type="InterPro" id="IPR044164">
    <property type="entry name" value="CFI"/>
</dbReference>
<name>W5VSA6_9CARY</name>
<dbReference type="PANTHER" id="PTHR28039:SF8">
    <property type="entry name" value="CHALCONE--FLAVANONE ISOMERASE 1-RELATED"/>
    <property type="match status" value="1"/>
</dbReference>
<evidence type="ECO:0000256" key="8">
    <source>
        <dbReference type="SAM" id="MobiDB-lite"/>
    </source>
</evidence>
<comment type="catalytic activity">
    <reaction evidence="6">
        <text>a chalcone = a flavanone.</text>
        <dbReference type="EC" id="5.5.1.6"/>
    </reaction>
</comment>
<evidence type="ECO:0000259" key="9">
    <source>
        <dbReference type="Pfam" id="PF02431"/>
    </source>
</evidence>
<reference evidence="10" key="1">
    <citation type="journal article" date="2013" name="Zhong Cao Yao">
        <title>Gene cloning and expression level of chalcone isomerase during florescence and content of flavonoids in Fagopyrum dibotrys.</title>
        <authorList>
            <person name="Luo X."/>
            <person name="Bai Y."/>
            <person name="Li C."/>
            <person name="Wu Q."/>
        </authorList>
    </citation>
    <scope>NUCLEOTIDE SEQUENCE</scope>
</reference>
<feature type="compositionally biased region" description="Basic and acidic residues" evidence="8">
    <location>
        <begin position="238"/>
        <end position="249"/>
    </location>
</feature>
<evidence type="ECO:0000256" key="2">
    <source>
        <dbReference type="ARBA" id="ARBA00007166"/>
    </source>
</evidence>
<dbReference type="Pfam" id="PF02431">
    <property type="entry name" value="Chalcone"/>
    <property type="match status" value="1"/>
</dbReference>
<dbReference type="SUPFAM" id="SSF54626">
    <property type="entry name" value="Chalcone isomerase"/>
    <property type="match status" value="1"/>
</dbReference>
<evidence type="ECO:0000256" key="7">
    <source>
        <dbReference type="RuleBase" id="RU361158"/>
    </source>
</evidence>
<evidence type="ECO:0000256" key="5">
    <source>
        <dbReference type="ARBA" id="ARBA00025429"/>
    </source>
</evidence>
<feature type="domain" description="Chalcone isomerase" evidence="9">
    <location>
        <begin position="12"/>
        <end position="214"/>
    </location>
</feature>
<sequence length="249" mass="26780">MASSITVSSIAIEDFVFPPSVRPPATDKSFFLGGAGVRGLTINGTFISFTAIGIYFEETAVASLADKWKGKSATELTESVEFFRDVVTGQFEKFIQITMLKPLTGAQYSEKVSENCVAIWKAIGIYSEAEEKAIEKFTEIFKEQNFPPGTSILFKQCAPKSLRIAFGKHDAIPEADVAVIENGPLSQSVLESIIGKNGVSPAAKESLAVRLHELLNPAKVANGEAEAETKVANGEAEAVTKENGVEIKE</sequence>
<comment type="function">
    <text evidence="5">Catalyzes the intramolecular cyclization of bicyclic chalcones into tricyclic (S)-flavanones. Responsible for the isomerization of 4,2',4',6'-tetrahydroxychalcone (also termed chalcone) into naringenin.</text>
</comment>
<organism evidence="10">
    <name type="scientific">Fagopyrum dibotrys</name>
    <dbReference type="NCBI Taxonomy" id="516549"/>
    <lineage>
        <taxon>Eukaryota</taxon>
        <taxon>Viridiplantae</taxon>
        <taxon>Streptophyta</taxon>
        <taxon>Embryophyta</taxon>
        <taxon>Tracheophyta</taxon>
        <taxon>Spermatophyta</taxon>
        <taxon>Magnoliopsida</taxon>
        <taxon>eudicotyledons</taxon>
        <taxon>Gunneridae</taxon>
        <taxon>Pentapetalae</taxon>
        <taxon>Caryophyllales</taxon>
        <taxon>Polygonaceae</taxon>
        <taxon>Polygonoideae</taxon>
        <taxon>Fagopyreae</taxon>
        <taxon>Fagopyrum</taxon>
    </lineage>
</organism>
<dbReference type="UniPathway" id="UPA00154"/>
<comment type="similarity">
    <text evidence="2 7">Belongs to the chalcone isomerase family.</text>
</comment>
<proteinExistence type="evidence at transcript level"/>
<dbReference type="AlphaFoldDB" id="W5VSA6"/>
<dbReference type="InterPro" id="IPR036298">
    <property type="entry name" value="Chalcone_isomerase_sf"/>
</dbReference>